<accession>A0A0F9FEC7</accession>
<keyword evidence="1" id="KW-0472">Membrane</keyword>
<reference evidence="2" key="1">
    <citation type="journal article" date="2015" name="Nature">
        <title>Complex archaea that bridge the gap between prokaryotes and eukaryotes.</title>
        <authorList>
            <person name="Spang A."/>
            <person name="Saw J.H."/>
            <person name="Jorgensen S.L."/>
            <person name="Zaremba-Niedzwiedzka K."/>
            <person name="Martijn J."/>
            <person name="Lind A.E."/>
            <person name="van Eijk R."/>
            <person name="Schleper C."/>
            <person name="Guy L."/>
            <person name="Ettema T.J."/>
        </authorList>
    </citation>
    <scope>NUCLEOTIDE SEQUENCE</scope>
</reference>
<feature type="non-terminal residue" evidence="2">
    <location>
        <position position="156"/>
    </location>
</feature>
<keyword evidence="1" id="KW-1133">Transmembrane helix</keyword>
<evidence type="ECO:0000313" key="2">
    <source>
        <dbReference type="EMBL" id="KKL49482.1"/>
    </source>
</evidence>
<name>A0A0F9FEC7_9ZZZZ</name>
<proteinExistence type="predicted"/>
<dbReference type="AlphaFoldDB" id="A0A0F9FEC7"/>
<comment type="caution">
    <text evidence="2">The sequence shown here is derived from an EMBL/GenBank/DDBJ whole genome shotgun (WGS) entry which is preliminary data.</text>
</comment>
<keyword evidence="1" id="KW-0812">Transmembrane</keyword>
<evidence type="ECO:0000256" key="1">
    <source>
        <dbReference type="SAM" id="Phobius"/>
    </source>
</evidence>
<sequence length="156" mass="17263">MREWFGSRRRLLLNSAHLSALRLRSLLRAADRRTSGFALARNLPLSALLLGAVATALVLLLASPDSRNPAAAASTQFSLAQWSDVGENWQFGNLERNDSAYHEGESIPYVLEIDKAVVGTTYEFQLRYDCDKGGVNAFDFLTQYDRDRGTDPAVAL</sequence>
<gene>
    <name evidence="2" type="ORF">LCGC14_2315090</name>
</gene>
<feature type="transmembrane region" description="Helical" evidence="1">
    <location>
        <begin position="45"/>
        <end position="62"/>
    </location>
</feature>
<organism evidence="2">
    <name type="scientific">marine sediment metagenome</name>
    <dbReference type="NCBI Taxonomy" id="412755"/>
    <lineage>
        <taxon>unclassified sequences</taxon>
        <taxon>metagenomes</taxon>
        <taxon>ecological metagenomes</taxon>
    </lineage>
</organism>
<protein>
    <submittedName>
        <fullName evidence="2">Uncharacterized protein</fullName>
    </submittedName>
</protein>
<dbReference type="EMBL" id="LAZR01032943">
    <property type="protein sequence ID" value="KKL49482.1"/>
    <property type="molecule type" value="Genomic_DNA"/>
</dbReference>